<organism evidence="1 2">
    <name type="scientific">Coemansia nantahalensis</name>
    <dbReference type="NCBI Taxonomy" id="2789366"/>
    <lineage>
        <taxon>Eukaryota</taxon>
        <taxon>Fungi</taxon>
        <taxon>Fungi incertae sedis</taxon>
        <taxon>Zoopagomycota</taxon>
        <taxon>Kickxellomycotina</taxon>
        <taxon>Kickxellomycetes</taxon>
        <taxon>Kickxellales</taxon>
        <taxon>Kickxellaceae</taxon>
        <taxon>Coemansia</taxon>
    </lineage>
</organism>
<accession>A0ACC1JYV4</accession>
<dbReference type="EMBL" id="JANBUJ010000848">
    <property type="protein sequence ID" value="KAJ2769861.1"/>
    <property type="molecule type" value="Genomic_DNA"/>
</dbReference>
<comment type="caution">
    <text evidence="1">The sequence shown here is derived from an EMBL/GenBank/DDBJ whole genome shotgun (WGS) entry which is preliminary data.</text>
</comment>
<evidence type="ECO:0000313" key="2">
    <source>
        <dbReference type="Proteomes" id="UP001140234"/>
    </source>
</evidence>
<evidence type="ECO:0000313" key="1">
    <source>
        <dbReference type="EMBL" id="KAJ2769861.1"/>
    </source>
</evidence>
<reference evidence="1" key="1">
    <citation type="submission" date="2022-07" db="EMBL/GenBank/DDBJ databases">
        <title>Phylogenomic reconstructions and comparative analyses of Kickxellomycotina fungi.</title>
        <authorList>
            <person name="Reynolds N.K."/>
            <person name="Stajich J.E."/>
            <person name="Barry K."/>
            <person name="Grigoriev I.V."/>
            <person name="Crous P."/>
            <person name="Smith M.E."/>
        </authorList>
    </citation>
    <scope>NUCLEOTIDE SEQUENCE</scope>
    <source>
        <strain evidence="1">CBS 109366</strain>
    </source>
</reference>
<sequence length="194" mass="22214">MSLTTEIEQYNYLLTLPLPAAPHNTQDSGIFAAQPQCLLAPQSPQEHRATARIPSSPPVIGSRDMRGAPGLAVKQAAAAPVTRCSAPTKRSGGCKRHTLSAEMKRRYYQWVVNNFQHPYPKEKDRMDLTGGQVSKQHFKWWFSNFRSRNLEPRFNEEGNRYFVPRPSFIRTCIRYKIEIPWSLPESSCPRAKRQ</sequence>
<dbReference type="Proteomes" id="UP001140234">
    <property type="component" value="Unassembled WGS sequence"/>
</dbReference>
<name>A0ACC1JYV4_9FUNG</name>
<keyword evidence="2" id="KW-1185">Reference proteome</keyword>
<proteinExistence type="predicted"/>
<gene>
    <name evidence="1" type="ORF">IWQ57_002921</name>
</gene>
<protein>
    <submittedName>
        <fullName evidence="1">Uncharacterized protein</fullName>
    </submittedName>
</protein>